<dbReference type="OrthoDB" id="10261522at2759"/>
<feature type="domain" description="Nudix hydrolase" evidence="1">
    <location>
        <begin position="140"/>
        <end position="281"/>
    </location>
</feature>
<evidence type="ECO:0000313" key="3">
    <source>
        <dbReference type="Proteomes" id="UP001151518"/>
    </source>
</evidence>
<dbReference type="InterPro" id="IPR031804">
    <property type="entry name" value="DUF4743"/>
</dbReference>
<dbReference type="GO" id="GO:0044715">
    <property type="term" value="F:8-oxo-dGDP phosphatase activity"/>
    <property type="evidence" value="ECO:0007669"/>
    <property type="project" value="UniProtKB-ARBA"/>
</dbReference>
<gene>
    <name evidence="2" type="ORF">GGI25_004664</name>
</gene>
<dbReference type="AlphaFoldDB" id="A0A9W8KWG0"/>
<proteinExistence type="predicted"/>
<accession>A0A9W8KWG0</accession>
<evidence type="ECO:0000259" key="1">
    <source>
        <dbReference type="PROSITE" id="PS51462"/>
    </source>
</evidence>
<reference evidence="2" key="1">
    <citation type="submission" date="2022-07" db="EMBL/GenBank/DDBJ databases">
        <title>Phylogenomic reconstructions and comparative analyses of Kickxellomycotina fungi.</title>
        <authorList>
            <person name="Reynolds N.K."/>
            <person name="Stajich J.E."/>
            <person name="Barry K."/>
            <person name="Grigoriev I.V."/>
            <person name="Crous P."/>
            <person name="Smith M.E."/>
        </authorList>
    </citation>
    <scope>NUCLEOTIDE SEQUENCE</scope>
    <source>
        <strain evidence="2">NRRL 3115</strain>
    </source>
</reference>
<evidence type="ECO:0000313" key="2">
    <source>
        <dbReference type="EMBL" id="KAJ2673609.1"/>
    </source>
</evidence>
<dbReference type="EMBL" id="JANBTW010000066">
    <property type="protein sequence ID" value="KAJ2673609.1"/>
    <property type="molecule type" value="Genomic_DNA"/>
</dbReference>
<protein>
    <recommendedName>
        <fullName evidence="1">Nudix hydrolase domain-containing protein</fullName>
    </recommendedName>
</protein>
<dbReference type="PROSITE" id="PS51462">
    <property type="entry name" value="NUDIX"/>
    <property type="match status" value="1"/>
</dbReference>
<comment type="caution">
    <text evidence="2">The sequence shown here is derived from an EMBL/GenBank/DDBJ whole genome shotgun (WGS) entry which is preliminary data.</text>
</comment>
<sequence>MTDEYSLLEIVKLCNTVPDINALISAEKAYRFLLNDDTLVGVLSNTDIAPLEAECAKHMEPLFVFDHSLRTVVFGAFYDTQEKRSAALAEILSKLRAQNKWATLAKWCGETFPVFGDKSQPNEVAVWVERAASSNFGIRAYGVHINGITWSKSGELLMWVAKRSMSKSTWPGYLDQMAAGGIGNGLGILESAIKECEEEAKVPRDIAMKAKLVGTTGYFMRSELGLHPETPYVFDLELPLDFVPVPNDGEVEEFYLWEINKVISSIKKKLFKPNCALCIVDFLIRHGIVTAENEPNYIEIINNIHRPLPFPGPRRV</sequence>
<organism evidence="2 3">
    <name type="scientific">Coemansia spiralis</name>
    <dbReference type="NCBI Taxonomy" id="417178"/>
    <lineage>
        <taxon>Eukaryota</taxon>
        <taxon>Fungi</taxon>
        <taxon>Fungi incertae sedis</taxon>
        <taxon>Zoopagomycota</taxon>
        <taxon>Kickxellomycotina</taxon>
        <taxon>Kickxellomycetes</taxon>
        <taxon>Kickxellales</taxon>
        <taxon>Kickxellaceae</taxon>
        <taxon>Coemansia</taxon>
    </lineage>
</organism>
<dbReference type="InterPro" id="IPR015797">
    <property type="entry name" value="NUDIX_hydrolase-like_dom_sf"/>
</dbReference>
<dbReference type="Pfam" id="PF15916">
    <property type="entry name" value="DUF4743"/>
    <property type="match status" value="1"/>
</dbReference>
<dbReference type="Gene3D" id="3.90.79.10">
    <property type="entry name" value="Nucleoside Triphosphate Pyrophosphohydrolase"/>
    <property type="match status" value="1"/>
</dbReference>
<dbReference type="PANTHER" id="PTHR13622:SF8">
    <property type="entry name" value="THIAMIN PYROPHOSPHOKINASE 1"/>
    <property type="match status" value="1"/>
</dbReference>
<dbReference type="FunFam" id="3.90.79.10:FF:000019">
    <property type="entry name" value="Thiamin pyrophosphokinase, putative"/>
    <property type="match status" value="1"/>
</dbReference>
<dbReference type="SUPFAM" id="SSF55811">
    <property type="entry name" value="Nudix"/>
    <property type="match status" value="1"/>
</dbReference>
<dbReference type="InterPro" id="IPR000086">
    <property type="entry name" value="NUDIX_hydrolase_dom"/>
</dbReference>
<name>A0A9W8KWG0_9FUNG</name>
<dbReference type="Proteomes" id="UP001151518">
    <property type="component" value="Unassembled WGS sequence"/>
</dbReference>
<dbReference type="PANTHER" id="PTHR13622">
    <property type="entry name" value="THIAMIN PYROPHOSPHOKINASE"/>
    <property type="match status" value="1"/>
</dbReference>
<dbReference type="CDD" id="cd03676">
    <property type="entry name" value="NUDIX_Tnr3_like"/>
    <property type="match status" value="1"/>
</dbReference>